<reference evidence="3" key="1">
    <citation type="journal article" date="2007" name="Science">
        <title>Evolutionary and biomedical insights from the rhesus macaque genome.</title>
        <authorList>
            <person name="Gibbs R.A."/>
            <person name="Rogers J."/>
            <person name="Katze M.G."/>
            <person name="Bumgarner R."/>
            <person name="Weinstock G.M."/>
            <person name="Mardis E.R."/>
            <person name="Remington K.A."/>
            <person name="Strausberg R.L."/>
            <person name="Venter J.C."/>
            <person name="Wilson R.K."/>
            <person name="Batzer M.A."/>
            <person name="Bustamante C.D."/>
            <person name="Eichler E.E."/>
            <person name="Hahn M.W."/>
            <person name="Hardison R.C."/>
            <person name="Makova K.D."/>
            <person name="Miller W."/>
            <person name="Milosavljevic A."/>
            <person name="Palermo R.E."/>
            <person name="Siepel A."/>
            <person name="Sikela J.M."/>
            <person name="Attaway T."/>
            <person name="Bell S."/>
            <person name="Bernard K.E."/>
            <person name="Buhay C.J."/>
            <person name="Chandrabose M.N."/>
            <person name="Dao M."/>
            <person name="Davis C."/>
            <person name="Delehaunty K.D."/>
            <person name="Ding Y."/>
            <person name="Dinh H.H."/>
            <person name="Dugan-Rocha S."/>
            <person name="Fulton L.A."/>
            <person name="Gabisi R.A."/>
            <person name="Garner T.T."/>
            <person name="Godfrey J."/>
            <person name="Hawes A.C."/>
            <person name="Hernandez J."/>
            <person name="Hines S."/>
            <person name="Holder M."/>
            <person name="Hume J."/>
            <person name="Jhangiani S.N."/>
            <person name="Joshi V."/>
            <person name="Khan Z.M."/>
            <person name="Kirkness E.F."/>
            <person name="Cree A."/>
            <person name="Fowler R.G."/>
            <person name="Lee S."/>
            <person name="Lewis L.R."/>
            <person name="Li Z."/>
            <person name="Liu Y.-S."/>
            <person name="Moore S.M."/>
            <person name="Muzny D."/>
            <person name="Nazareth L.V."/>
            <person name="Ngo D.N."/>
            <person name="Okwuonu G.O."/>
            <person name="Pai G."/>
            <person name="Parker D."/>
            <person name="Paul H.A."/>
            <person name="Pfannkoch C."/>
            <person name="Pohl C.S."/>
            <person name="Rogers Y.-H.C."/>
            <person name="Ruiz S.J."/>
            <person name="Sabo A."/>
            <person name="Santibanez J."/>
            <person name="Schneider B.W."/>
            <person name="Smith S.M."/>
            <person name="Sodergren E."/>
            <person name="Svatek A.F."/>
            <person name="Utterback T.R."/>
            <person name="Vattathil S."/>
            <person name="Warren W."/>
            <person name="White C.S."/>
            <person name="Chinwalla A.T."/>
            <person name="Feng Y."/>
            <person name="Halpern A.L."/>
            <person name="Hillier L.W."/>
            <person name="Huang X."/>
            <person name="Minx P."/>
            <person name="Nelson J.O."/>
            <person name="Pepin K.H."/>
            <person name="Qin X."/>
            <person name="Sutton G.G."/>
            <person name="Venter E."/>
            <person name="Walenz B.P."/>
            <person name="Wallis J.W."/>
            <person name="Worley K.C."/>
            <person name="Yang S.-P."/>
            <person name="Jones S.M."/>
            <person name="Marra M.A."/>
            <person name="Rocchi M."/>
            <person name="Schein J.E."/>
            <person name="Baertsch R."/>
            <person name="Clarke L."/>
            <person name="Csuros M."/>
            <person name="Glasscock J."/>
            <person name="Harris R.A."/>
            <person name="Havlak P."/>
            <person name="Jackson A.R."/>
            <person name="Jiang H."/>
            <person name="Liu Y."/>
            <person name="Messina D.N."/>
            <person name="Shen Y."/>
            <person name="Song H.X.-Z."/>
            <person name="Wylie T."/>
            <person name="Zhang L."/>
            <person name="Birney E."/>
            <person name="Han K."/>
            <person name="Konkel M.K."/>
            <person name="Lee J."/>
            <person name="Smit A.F.A."/>
            <person name="Ullmer B."/>
            <person name="Wang H."/>
            <person name="Xing J."/>
            <person name="Burhans R."/>
            <person name="Cheng Z."/>
            <person name="Karro J.E."/>
            <person name="Ma J."/>
            <person name="Raney B."/>
            <person name="She X."/>
            <person name="Cox M.J."/>
            <person name="Demuth J.P."/>
            <person name="Dumas L.J."/>
            <person name="Han S.-G."/>
            <person name="Hopkins J."/>
            <person name="Karimpour-Fard A."/>
            <person name="Kim Y.H."/>
            <person name="Pollack J.R."/>
            <person name="Vinar T."/>
            <person name="Addo-Quaye C."/>
            <person name="Degenhardt J."/>
            <person name="Denby A."/>
            <person name="Hubisz M.J."/>
            <person name="Indap A."/>
            <person name="Kosiol C."/>
            <person name="Lahn B.T."/>
            <person name="Lawson H.A."/>
            <person name="Marklein A."/>
            <person name="Nielsen R."/>
            <person name="Vallender E.J."/>
            <person name="Clark A.G."/>
            <person name="Ferguson B."/>
            <person name="Hernandez R.D."/>
            <person name="Hirani K."/>
            <person name="Kehrer-Sawatzki H."/>
            <person name="Kolb J."/>
            <person name="Patil S."/>
            <person name="Pu L.-L."/>
            <person name="Ren Y."/>
            <person name="Smith D.G."/>
            <person name="Wheeler D.A."/>
            <person name="Schenck I."/>
            <person name="Ball E.V."/>
            <person name="Chen R."/>
            <person name="Cooper D.N."/>
            <person name="Giardine B."/>
            <person name="Hsu F."/>
            <person name="Kent W.J."/>
            <person name="Lesk A."/>
            <person name="Nelson D.L."/>
            <person name="O'brien W.E."/>
            <person name="Pruefer K."/>
            <person name="Stenson P.D."/>
            <person name="Wallace J.C."/>
            <person name="Ke H."/>
            <person name="Liu X.-M."/>
            <person name="Wang P."/>
            <person name="Xiang A.P."/>
            <person name="Yang F."/>
            <person name="Barber G.P."/>
            <person name="Haussler D."/>
            <person name="Karolchik D."/>
            <person name="Kern A.D."/>
            <person name="Kuhn R.M."/>
            <person name="Smith K.E."/>
            <person name="Zwieg A.S."/>
        </authorList>
    </citation>
    <scope>NUCLEOTIDE SEQUENCE [LARGE SCALE GENOMIC DNA]</scope>
    <source>
        <strain evidence="3">17573</strain>
    </source>
</reference>
<dbReference type="Proteomes" id="UP000006718">
    <property type="component" value="Chromosome 13"/>
</dbReference>
<protein>
    <submittedName>
        <fullName evidence="2">Uncharacterized protein</fullName>
    </submittedName>
</protein>
<proteinExistence type="predicted"/>
<dbReference type="Ensembl" id="ENSMMUT00000080764.1">
    <property type="protein sequence ID" value="ENSMMUP00000070469.1"/>
    <property type="gene ID" value="ENSMMUG00000064821.1"/>
</dbReference>
<feature type="region of interest" description="Disordered" evidence="1">
    <location>
        <begin position="89"/>
        <end position="113"/>
    </location>
</feature>
<keyword evidence="3" id="KW-1185">Reference proteome</keyword>
<dbReference type="InParanoid" id="A0A5F7ZXW2"/>
<sequence>MQVSSFGRFHMVLGLQVCRRQELRFRNHCLNFRGCIKMPGCPGRSLLQGQSPHDEPLLGQCGREMLDWSPHTESTLWHCLMELCEVDHHPSDPRSTDSLHCVPGKVAAPNASP</sequence>
<dbReference type="GeneTree" id="ENSGT00980000202068"/>
<name>A0A5F7ZXW2_MACMU</name>
<dbReference type="AlphaFoldDB" id="A0A5F7ZXW2"/>
<dbReference type="VEuPathDB" id="HostDB:ENSMMUG00000064821"/>
<reference evidence="2" key="3">
    <citation type="submission" date="2025-08" db="UniProtKB">
        <authorList>
            <consortium name="Ensembl"/>
        </authorList>
    </citation>
    <scope>IDENTIFICATION</scope>
    <source>
        <strain evidence="2">17573</strain>
    </source>
</reference>
<evidence type="ECO:0000313" key="3">
    <source>
        <dbReference type="Proteomes" id="UP000006718"/>
    </source>
</evidence>
<evidence type="ECO:0000256" key="1">
    <source>
        <dbReference type="SAM" id="MobiDB-lite"/>
    </source>
</evidence>
<evidence type="ECO:0000313" key="2">
    <source>
        <dbReference type="Ensembl" id="ENSMMUP00000070469.1"/>
    </source>
</evidence>
<organism evidence="2 3">
    <name type="scientific">Macaca mulatta</name>
    <name type="common">Rhesus macaque</name>
    <dbReference type="NCBI Taxonomy" id="9544"/>
    <lineage>
        <taxon>Eukaryota</taxon>
        <taxon>Metazoa</taxon>
        <taxon>Chordata</taxon>
        <taxon>Craniata</taxon>
        <taxon>Vertebrata</taxon>
        <taxon>Euteleostomi</taxon>
        <taxon>Mammalia</taxon>
        <taxon>Eutheria</taxon>
        <taxon>Euarchontoglires</taxon>
        <taxon>Primates</taxon>
        <taxon>Haplorrhini</taxon>
        <taxon>Catarrhini</taxon>
        <taxon>Cercopithecidae</taxon>
        <taxon>Cercopithecinae</taxon>
        <taxon>Macaca</taxon>
    </lineage>
</organism>
<reference evidence="2" key="4">
    <citation type="submission" date="2025-09" db="UniProtKB">
        <authorList>
            <consortium name="Ensembl"/>
        </authorList>
    </citation>
    <scope>IDENTIFICATION</scope>
    <source>
        <strain evidence="2">17573</strain>
    </source>
</reference>
<accession>A0A5F7ZXW2</accession>
<reference evidence="2" key="2">
    <citation type="submission" date="2019-01" db="EMBL/GenBank/DDBJ databases">
        <authorList>
            <person name="Graves T."/>
            <person name="Eichler E.E."/>
            <person name="Wilson R.K."/>
        </authorList>
    </citation>
    <scope>NUCLEOTIDE SEQUENCE [LARGE SCALE GENOMIC DNA]</scope>
    <source>
        <strain evidence="2">17573</strain>
    </source>
</reference>